<evidence type="ECO:0000256" key="1">
    <source>
        <dbReference type="SAM" id="MobiDB-lite"/>
    </source>
</evidence>
<feature type="compositionally biased region" description="Basic and acidic residues" evidence="1">
    <location>
        <begin position="31"/>
        <end position="43"/>
    </location>
</feature>
<keyword evidence="3" id="KW-1185">Reference proteome</keyword>
<name>A0AA40GHR8_9HYME</name>
<dbReference type="EMBL" id="JAHYIQ010000001">
    <property type="protein sequence ID" value="KAK1137997.1"/>
    <property type="molecule type" value="Genomic_DNA"/>
</dbReference>
<comment type="caution">
    <text evidence="2">The sequence shown here is derived from an EMBL/GenBank/DDBJ whole genome shotgun (WGS) entry which is preliminary data.</text>
</comment>
<protein>
    <submittedName>
        <fullName evidence="2">Uncharacterized protein</fullName>
    </submittedName>
</protein>
<feature type="region of interest" description="Disordered" evidence="1">
    <location>
        <begin position="17"/>
        <end position="83"/>
    </location>
</feature>
<sequence length="83" mass="9548">MKYRLDEMKENQALANCRSRQPDNKAMQQFNRDDRAGNDDKFFPRGRQAKPSMKLQIEEEEEEEEEAGQRKRASGSLLGSGIG</sequence>
<accession>A0AA40GHR8</accession>
<dbReference type="AlphaFoldDB" id="A0AA40GHR8"/>
<gene>
    <name evidence="2" type="ORF">K0M31_002488</name>
</gene>
<dbReference type="Proteomes" id="UP001177670">
    <property type="component" value="Unassembled WGS sequence"/>
</dbReference>
<evidence type="ECO:0000313" key="2">
    <source>
        <dbReference type="EMBL" id="KAK1137997.1"/>
    </source>
</evidence>
<reference evidence="2" key="1">
    <citation type="submission" date="2021-10" db="EMBL/GenBank/DDBJ databases">
        <title>Melipona bicolor Genome sequencing and assembly.</title>
        <authorList>
            <person name="Araujo N.S."/>
            <person name="Arias M.C."/>
        </authorList>
    </citation>
    <scope>NUCLEOTIDE SEQUENCE</scope>
    <source>
        <strain evidence="2">USP_2M_L1-L4_2017</strain>
        <tissue evidence="2">Whole body</tissue>
    </source>
</reference>
<organism evidence="2 3">
    <name type="scientific">Melipona bicolor</name>
    <dbReference type="NCBI Taxonomy" id="60889"/>
    <lineage>
        <taxon>Eukaryota</taxon>
        <taxon>Metazoa</taxon>
        <taxon>Ecdysozoa</taxon>
        <taxon>Arthropoda</taxon>
        <taxon>Hexapoda</taxon>
        <taxon>Insecta</taxon>
        <taxon>Pterygota</taxon>
        <taxon>Neoptera</taxon>
        <taxon>Endopterygota</taxon>
        <taxon>Hymenoptera</taxon>
        <taxon>Apocrita</taxon>
        <taxon>Aculeata</taxon>
        <taxon>Apoidea</taxon>
        <taxon>Anthophila</taxon>
        <taxon>Apidae</taxon>
        <taxon>Melipona</taxon>
    </lineage>
</organism>
<evidence type="ECO:0000313" key="3">
    <source>
        <dbReference type="Proteomes" id="UP001177670"/>
    </source>
</evidence>
<proteinExistence type="predicted"/>